<evidence type="ECO:0000256" key="16">
    <source>
        <dbReference type="PROSITE-ProRule" id="PRU00409"/>
    </source>
</evidence>
<comment type="pathway">
    <text evidence="3 15">Purine metabolism; IMP biosynthesis via de novo pathway; N(1)-(5-phospho-D-ribosyl)glycinamide from 5-phospho-alpha-D-ribose 1-diphosphate: step 2/2.</text>
</comment>
<comment type="similarity">
    <text evidence="12 15">Belongs to the GARS family.</text>
</comment>
<protein>
    <recommendedName>
        <fullName evidence="4 15">Phosphoribosylamine--glycine ligase</fullName>
        <ecNumber evidence="4 15">6.3.4.13</ecNumber>
    </recommendedName>
    <alternativeName>
        <fullName evidence="15">GARS</fullName>
    </alternativeName>
    <alternativeName>
        <fullName evidence="13 15">Glycinamide ribonucleotide synthetase</fullName>
    </alternativeName>
    <alternativeName>
        <fullName evidence="14 15">Phosphoribosylglycinamide synthetase</fullName>
    </alternativeName>
</protein>
<evidence type="ECO:0000256" key="9">
    <source>
        <dbReference type="ARBA" id="ARBA00022840"/>
    </source>
</evidence>
<dbReference type="GO" id="GO:0046872">
    <property type="term" value="F:metal ion binding"/>
    <property type="evidence" value="ECO:0007669"/>
    <property type="project" value="UniProtKB-KW"/>
</dbReference>
<evidence type="ECO:0000256" key="10">
    <source>
        <dbReference type="ARBA" id="ARBA00022842"/>
    </source>
</evidence>
<dbReference type="FunFam" id="3.40.50.20:FF:000006">
    <property type="entry name" value="Phosphoribosylamine--glycine ligase, chloroplastic"/>
    <property type="match status" value="1"/>
</dbReference>
<dbReference type="InterPro" id="IPR020562">
    <property type="entry name" value="PRibGlycinamide_synth_N"/>
</dbReference>
<dbReference type="GO" id="GO:0006189">
    <property type="term" value="P:'de novo' IMP biosynthetic process"/>
    <property type="evidence" value="ECO:0007669"/>
    <property type="project" value="UniProtKB-UniRule"/>
</dbReference>
<evidence type="ECO:0000313" key="19">
    <source>
        <dbReference type="EMBL" id="QND59236.1"/>
    </source>
</evidence>
<dbReference type="Proteomes" id="UP000515465">
    <property type="component" value="Chromosome"/>
</dbReference>
<dbReference type="FunFam" id="3.30.470.20:FF:000031">
    <property type="entry name" value="Phosphoribosylamine--glycine ligase"/>
    <property type="match status" value="1"/>
</dbReference>
<evidence type="ECO:0000256" key="7">
    <source>
        <dbReference type="ARBA" id="ARBA00022741"/>
    </source>
</evidence>
<evidence type="ECO:0000256" key="3">
    <source>
        <dbReference type="ARBA" id="ARBA00005174"/>
    </source>
</evidence>
<dbReference type="InterPro" id="IPR013815">
    <property type="entry name" value="ATP_grasp_subdomain_1"/>
</dbReference>
<evidence type="ECO:0000256" key="2">
    <source>
        <dbReference type="ARBA" id="ARBA00001946"/>
    </source>
</evidence>
<dbReference type="SUPFAM" id="SSF52440">
    <property type="entry name" value="PreATP-grasp domain"/>
    <property type="match status" value="1"/>
</dbReference>
<evidence type="ECO:0000256" key="11">
    <source>
        <dbReference type="ARBA" id="ARBA00023211"/>
    </source>
</evidence>
<dbReference type="InterPro" id="IPR000115">
    <property type="entry name" value="PRibGlycinamide_synth"/>
</dbReference>
<evidence type="ECO:0000256" key="4">
    <source>
        <dbReference type="ARBA" id="ARBA00013255"/>
    </source>
</evidence>
<keyword evidence="9 16" id="KW-0067">ATP-binding</keyword>
<keyword evidence="10" id="KW-0460">Magnesium</keyword>
<dbReference type="Pfam" id="PF01071">
    <property type="entry name" value="GARS_A"/>
    <property type="match status" value="1"/>
</dbReference>
<keyword evidence="11" id="KW-0464">Manganese</keyword>
<dbReference type="InterPro" id="IPR011761">
    <property type="entry name" value="ATP-grasp"/>
</dbReference>
<dbReference type="RefSeq" id="WP_183457391.1">
    <property type="nucleotide sequence ID" value="NZ_CP050296.1"/>
</dbReference>
<dbReference type="SUPFAM" id="SSF51246">
    <property type="entry name" value="Rudiment single hybrid motif"/>
    <property type="match status" value="1"/>
</dbReference>
<dbReference type="InterPro" id="IPR020559">
    <property type="entry name" value="PRibGlycinamide_synth_CS"/>
</dbReference>
<keyword evidence="7 16" id="KW-0547">Nucleotide-binding</keyword>
<dbReference type="InterPro" id="IPR037123">
    <property type="entry name" value="PRibGlycinamide_synth_C_sf"/>
</dbReference>
<dbReference type="HAMAP" id="MF_00138">
    <property type="entry name" value="GARS"/>
    <property type="match status" value="1"/>
</dbReference>
<accession>A0A7G6SXK4</accession>
<evidence type="ECO:0000256" key="6">
    <source>
        <dbReference type="ARBA" id="ARBA00022723"/>
    </source>
</evidence>
<dbReference type="InterPro" id="IPR016185">
    <property type="entry name" value="PreATP-grasp_dom_sf"/>
</dbReference>
<dbReference type="PROSITE" id="PS00184">
    <property type="entry name" value="GARS"/>
    <property type="match status" value="1"/>
</dbReference>
<dbReference type="SMART" id="SM01210">
    <property type="entry name" value="GARS_C"/>
    <property type="match status" value="1"/>
</dbReference>
<proteinExistence type="inferred from homology"/>
<dbReference type="SUPFAM" id="SSF56059">
    <property type="entry name" value="Glutathione synthetase ATP-binding domain-like"/>
    <property type="match status" value="1"/>
</dbReference>
<dbReference type="GO" id="GO:0004637">
    <property type="term" value="F:phosphoribosylamine-glycine ligase activity"/>
    <property type="evidence" value="ECO:0007669"/>
    <property type="project" value="UniProtKB-UniRule"/>
</dbReference>
<dbReference type="EMBL" id="CP050296">
    <property type="protein sequence ID" value="QND59236.1"/>
    <property type="molecule type" value="Genomic_DNA"/>
</dbReference>
<comment type="cofactor">
    <cofactor evidence="2">
        <name>Mg(2+)</name>
        <dbReference type="ChEBI" id="CHEBI:18420"/>
    </cofactor>
</comment>
<evidence type="ECO:0000259" key="18">
    <source>
        <dbReference type="PROSITE" id="PS50975"/>
    </source>
</evidence>
<dbReference type="Pfam" id="PF02843">
    <property type="entry name" value="GARS_C"/>
    <property type="match status" value="1"/>
</dbReference>
<name>A0A7G6SXK4_9HYPH</name>
<dbReference type="Gene3D" id="3.30.470.20">
    <property type="entry name" value="ATP-grasp fold, B domain"/>
    <property type="match status" value="1"/>
</dbReference>
<keyword evidence="8 15" id="KW-0658">Purine biosynthesis</keyword>
<dbReference type="PANTHER" id="PTHR43472:SF1">
    <property type="entry name" value="PHOSPHORIBOSYLAMINE--GLYCINE LIGASE, CHLOROPLASTIC"/>
    <property type="match status" value="1"/>
</dbReference>
<dbReference type="EC" id="6.3.4.13" evidence="4 15"/>
<sequence>MNVLLLGSGGREHALAWKLAASPLLTKLYAAPGNPGIAAEAELVKLDIIDHATVAAFCREKKVDLVVVGPEGPLVAGIADDLRAENIRVFGPSKAAARLEGSKGFTKDLCARYNIPTAAYGRFNDLASAKAYVEKTGAPIVIKADGLAAGKGVTVAMTLDEARAALDACFEGSFGAAGAEVVVEEFMTGEEASFFCLCDGTTALPFGTAQDHKRVGDGDTGPNTGGMGAYSPAPVMTPEMVERTMREIIEPTMRGMSELGAPFAGILFAGLMITDKGPKLIEYNTRFGDPECQVLMMRLKDDLLVLLNAAVDGQLAHTSIRWRDEAALTVVMAARGYPGTPEKGSVIRGVEDAASDGVQIFHAGTAINGGALVANGGRVLNVTATGATVGEAQARAYAALDRIDWPDGFCRRDIGWQAVARERAS</sequence>
<dbReference type="GO" id="GO:0009113">
    <property type="term" value="P:purine nucleobase biosynthetic process"/>
    <property type="evidence" value="ECO:0007669"/>
    <property type="project" value="InterPro"/>
</dbReference>
<evidence type="ECO:0000256" key="5">
    <source>
        <dbReference type="ARBA" id="ARBA00022598"/>
    </source>
</evidence>
<comment type="cofactor">
    <cofactor evidence="1">
        <name>Mn(2+)</name>
        <dbReference type="ChEBI" id="CHEBI:29035"/>
    </cofactor>
</comment>
<dbReference type="InterPro" id="IPR020561">
    <property type="entry name" value="PRibGlycinamid_synth_ATP-grasp"/>
</dbReference>
<evidence type="ECO:0000256" key="17">
    <source>
        <dbReference type="SAM" id="MobiDB-lite"/>
    </source>
</evidence>
<dbReference type="SMART" id="SM01209">
    <property type="entry name" value="GARS_A"/>
    <property type="match status" value="1"/>
</dbReference>
<dbReference type="Gene3D" id="3.30.1490.20">
    <property type="entry name" value="ATP-grasp fold, A domain"/>
    <property type="match status" value="1"/>
</dbReference>
<evidence type="ECO:0000256" key="15">
    <source>
        <dbReference type="HAMAP-Rule" id="MF_00138"/>
    </source>
</evidence>
<dbReference type="UniPathway" id="UPA00074">
    <property type="reaction ID" value="UER00125"/>
</dbReference>
<dbReference type="Gene3D" id="3.40.50.20">
    <property type="match status" value="1"/>
</dbReference>
<feature type="domain" description="ATP-grasp" evidence="18">
    <location>
        <begin position="107"/>
        <end position="312"/>
    </location>
</feature>
<evidence type="ECO:0000256" key="12">
    <source>
        <dbReference type="ARBA" id="ARBA00038345"/>
    </source>
</evidence>
<dbReference type="NCBIfam" id="TIGR00877">
    <property type="entry name" value="purD"/>
    <property type="match status" value="1"/>
</dbReference>
<evidence type="ECO:0000256" key="14">
    <source>
        <dbReference type="ARBA" id="ARBA00042864"/>
    </source>
</evidence>
<dbReference type="InterPro" id="IPR020560">
    <property type="entry name" value="PRibGlycinamide_synth_C-dom"/>
</dbReference>
<evidence type="ECO:0000256" key="8">
    <source>
        <dbReference type="ARBA" id="ARBA00022755"/>
    </source>
</evidence>
<keyword evidence="6" id="KW-0479">Metal-binding</keyword>
<gene>
    <name evidence="15 19" type="primary">purD</name>
    <name evidence="19" type="ORF">HB778_23570</name>
</gene>
<dbReference type="Pfam" id="PF02844">
    <property type="entry name" value="GARS_N"/>
    <property type="match status" value="1"/>
</dbReference>
<comment type="catalytic activity">
    <reaction evidence="15">
        <text>5-phospho-beta-D-ribosylamine + glycine + ATP = N(1)-(5-phospho-beta-D-ribosyl)glycinamide + ADP + phosphate + H(+)</text>
        <dbReference type="Rhea" id="RHEA:17453"/>
        <dbReference type="ChEBI" id="CHEBI:15378"/>
        <dbReference type="ChEBI" id="CHEBI:30616"/>
        <dbReference type="ChEBI" id="CHEBI:43474"/>
        <dbReference type="ChEBI" id="CHEBI:57305"/>
        <dbReference type="ChEBI" id="CHEBI:58681"/>
        <dbReference type="ChEBI" id="CHEBI:143788"/>
        <dbReference type="ChEBI" id="CHEBI:456216"/>
        <dbReference type="EC" id="6.3.4.13"/>
    </reaction>
</comment>
<feature type="region of interest" description="Disordered" evidence="17">
    <location>
        <begin position="209"/>
        <end position="233"/>
    </location>
</feature>
<dbReference type="PROSITE" id="PS50975">
    <property type="entry name" value="ATP_GRASP"/>
    <property type="match status" value="1"/>
</dbReference>
<dbReference type="InterPro" id="IPR011054">
    <property type="entry name" value="Rudment_hybrid_motif"/>
</dbReference>
<evidence type="ECO:0000256" key="1">
    <source>
        <dbReference type="ARBA" id="ARBA00001936"/>
    </source>
</evidence>
<evidence type="ECO:0000256" key="13">
    <source>
        <dbReference type="ARBA" id="ARBA00042242"/>
    </source>
</evidence>
<dbReference type="PANTHER" id="PTHR43472">
    <property type="entry name" value="PHOSPHORIBOSYLAMINE--GLYCINE LIGASE"/>
    <property type="match status" value="1"/>
</dbReference>
<dbReference type="Gene3D" id="3.90.600.10">
    <property type="entry name" value="Phosphoribosylglycinamide synthetase, C-terminal domain"/>
    <property type="match status" value="1"/>
</dbReference>
<organism evidence="19 20">
    <name type="scientific">Mesorhizobium huakuii</name>
    <dbReference type="NCBI Taxonomy" id="28104"/>
    <lineage>
        <taxon>Bacteria</taxon>
        <taxon>Pseudomonadati</taxon>
        <taxon>Pseudomonadota</taxon>
        <taxon>Alphaproteobacteria</taxon>
        <taxon>Hyphomicrobiales</taxon>
        <taxon>Phyllobacteriaceae</taxon>
        <taxon>Mesorhizobium</taxon>
    </lineage>
</organism>
<dbReference type="GO" id="GO:0005524">
    <property type="term" value="F:ATP binding"/>
    <property type="evidence" value="ECO:0007669"/>
    <property type="project" value="UniProtKB-UniRule"/>
</dbReference>
<keyword evidence="5 15" id="KW-0436">Ligase</keyword>
<dbReference type="AlphaFoldDB" id="A0A7G6SXK4"/>
<dbReference type="FunFam" id="3.90.600.10:FF:000001">
    <property type="entry name" value="Trifunctional purine biosynthetic protein adenosine-3"/>
    <property type="match status" value="1"/>
</dbReference>
<reference evidence="20" key="1">
    <citation type="journal article" date="2020" name="Mol. Plant Microbe">
        <title>Rhizobial microsymbionts of the narrowly endemic Oxytropis species growing in Kamchatka are characterized by significant genetic diversity and possess a set of genes that are associated with T3SS and T6SS secretion systems and can affect the development of symbiosis.</title>
        <authorList>
            <person name="Safronova V."/>
            <person name="Guro P."/>
            <person name="Sazanova A."/>
            <person name="Kuznetsova I."/>
            <person name="Belimov A."/>
            <person name="Yakubov V."/>
            <person name="Chirak E."/>
            <person name="Afonin A."/>
            <person name="Gogolev Y."/>
            <person name="Andronov E."/>
            <person name="Tikhonovich I."/>
        </authorList>
    </citation>
    <scope>NUCLEOTIDE SEQUENCE [LARGE SCALE GENOMIC DNA]</scope>
    <source>
        <strain evidence="20">583</strain>
    </source>
</reference>
<evidence type="ECO:0000313" key="20">
    <source>
        <dbReference type="Proteomes" id="UP000515465"/>
    </source>
</evidence>